<keyword evidence="3" id="KW-0804">Transcription</keyword>
<dbReference type="SMART" id="SM00342">
    <property type="entry name" value="HTH_ARAC"/>
    <property type="match status" value="1"/>
</dbReference>
<evidence type="ECO:0000259" key="4">
    <source>
        <dbReference type="PROSITE" id="PS01124"/>
    </source>
</evidence>
<dbReference type="SMART" id="SM00871">
    <property type="entry name" value="AraC_E_bind"/>
    <property type="match status" value="1"/>
</dbReference>
<dbReference type="InterPro" id="IPR020449">
    <property type="entry name" value="Tscrpt_reg_AraC-type_HTH"/>
</dbReference>
<evidence type="ECO:0000256" key="2">
    <source>
        <dbReference type="ARBA" id="ARBA00023125"/>
    </source>
</evidence>
<dbReference type="RefSeq" id="WP_031574512.1">
    <property type="nucleotide sequence ID" value="NZ_FNDZ01000001.1"/>
</dbReference>
<dbReference type="SUPFAM" id="SSF55136">
    <property type="entry name" value="Probable bacterial effector-binding domain"/>
    <property type="match status" value="1"/>
</dbReference>
<evidence type="ECO:0000256" key="3">
    <source>
        <dbReference type="ARBA" id="ARBA00023163"/>
    </source>
</evidence>
<dbReference type="InterPro" id="IPR029441">
    <property type="entry name" value="Cass2"/>
</dbReference>
<organism evidence="5 6">
    <name type="scientific">Proteiniclasticum ruminis</name>
    <dbReference type="NCBI Taxonomy" id="398199"/>
    <lineage>
        <taxon>Bacteria</taxon>
        <taxon>Bacillati</taxon>
        <taxon>Bacillota</taxon>
        <taxon>Clostridia</taxon>
        <taxon>Eubacteriales</taxon>
        <taxon>Clostridiaceae</taxon>
        <taxon>Proteiniclasticum</taxon>
    </lineage>
</organism>
<dbReference type="PROSITE" id="PS01124">
    <property type="entry name" value="HTH_ARAC_FAMILY_2"/>
    <property type="match status" value="1"/>
</dbReference>
<dbReference type="PROSITE" id="PS00041">
    <property type="entry name" value="HTH_ARAC_FAMILY_1"/>
    <property type="match status" value="1"/>
</dbReference>
<proteinExistence type="predicted"/>
<name>A0A1G8IEY8_9CLOT</name>
<dbReference type="PANTHER" id="PTHR47504">
    <property type="entry name" value="RIGHT ORIGIN-BINDING PROTEIN"/>
    <property type="match status" value="1"/>
</dbReference>
<gene>
    <name evidence="5" type="ORF">SAMN05421804_101867</name>
</gene>
<feature type="domain" description="HTH araC/xylS-type" evidence="4">
    <location>
        <begin position="8"/>
        <end position="106"/>
    </location>
</feature>
<reference evidence="5 6" key="1">
    <citation type="submission" date="2016-10" db="EMBL/GenBank/DDBJ databases">
        <authorList>
            <person name="de Groot N.N."/>
        </authorList>
    </citation>
    <scope>NUCLEOTIDE SEQUENCE [LARGE SCALE GENOMIC DNA]</scope>
    <source>
        <strain evidence="5 6">CGMCC 1.5058</strain>
    </source>
</reference>
<dbReference type="EMBL" id="FNDZ01000001">
    <property type="protein sequence ID" value="SDI17474.1"/>
    <property type="molecule type" value="Genomic_DNA"/>
</dbReference>
<dbReference type="InterPro" id="IPR018062">
    <property type="entry name" value="HTH_AraC-typ_CS"/>
</dbReference>
<dbReference type="Gene3D" id="1.10.10.60">
    <property type="entry name" value="Homeodomain-like"/>
    <property type="match status" value="2"/>
</dbReference>
<dbReference type="InterPro" id="IPR011256">
    <property type="entry name" value="Reg_factor_effector_dom_sf"/>
</dbReference>
<dbReference type="PRINTS" id="PR00032">
    <property type="entry name" value="HTHARAC"/>
</dbReference>
<dbReference type="Pfam" id="PF12833">
    <property type="entry name" value="HTH_18"/>
    <property type="match status" value="1"/>
</dbReference>
<dbReference type="Gene3D" id="3.20.80.10">
    <property type="entry name" value="Regulatory factor, effector binding domain"/>
    <property type="match status" value="1"/>
</dbReference>
<dbReference type="Proteomes" id="UP000183255">
    <property type="component" value="Unassembled WGS sequence"/>
</dbReference>
<dbReference type="SUPFAM" id="SSF46689">
    <property type="entry name" value="Homeodomain-like"/>
    <property type="match status" value="2"/>
</dbReference>
<dbReference type="InterPro" id="IPR050959">
    <property type="entry name" value="MarA-like"/>
</dbReference>
<dbReference type="InterPro" id="IPR010499">
    <property type="entry name" value="AraC_E-bd"/>
</dbReference>
<dbReference type="GO" id="GO:0003700">
    <property type="term" value="F:DNA-binding transcription factor activity"/>
    <property type="evidence" value="ECO:0007669"/>
    <property type="project" value="InterPro"/>
</dbReference>
<dbReference type="InterPro" id="IPR018060">
    <property type="entry name" value="HTH_AraC"/>
</dbReference>
<protein>
    <submittedName>
        <fullName evidence="5">AraC family transcriptional regulator</fullName>
    </submittedName>
</protein>
<dbReference type="InterPro" id="IPR009057">
    <property type="entry name" value="Homeodomain-like_sf"/>
</dbReference>
<evidence type="ECO:0000313" key="6">
    <source>
        <dbReference type="Proteomes" id="UP000183255"/>
    </source>
</evidence>
<dbReference type="PANTHER" id="PTHR47504:SF5">
    <property type="entry name" value="RIGHT ORIGIN-BINDING PROTEIN"/>
    <property type="match status" value="1"/>
</dbReference>
<dbReference type="AlphaFoldDB" id="A0A1G8IEY8"/>
<evidence type="ECO:0000256" key="1">
    <source>
        <dbReference type="ARBA" id="ARBA00023015"/>
    </source>
</evidence>
<keyword evidence="1" id="KW-0805">Transcription regulation</keyword>
<keyword evidence="2" id="KW-0238">DNA-binding</keyword>
<sequence>MDWIGRMNEVTQYVEENLENSITADTAARLAGCSEDQFLRVFSYLAEQSFRDYVRNRRLTQAAFDLLKGEGRILDLALKYGYESQDAFSRAFRTYHGILPSKVRKGGAFLQSCPRLTFTLQMEGGKNMNYQVEERPAFTVLGSVHPIKTEEAFMKVPDIWACAWKDGTMEKLNECYSGLKPEGYLGIAAGGKWGESDSMEYILGVTVDEENMKSRSEAPEGLEKRFYPSSTWVILKADGELPQAIQEKYREFYREWLPQSGFRLADLPVIECYLAEKKQEIWIAVEK</sequence>
<evidence type="ECO:0000313" key="5">
    <source>
        <dbReference type="EMBL" id="SDI17474.1"/>
    </source>
</evidence>
<dbReference type="GO" id="GO:0043565">
    <property type="term" value="F:sequence-specific DNA binding"/>
    <property type="evidence" value="ECO:0007669"/>
    <property type="project" value="InterPro"/>
</dbReference>
<accession>A0A1G8IEY8</accession>
<dbReference type="Pfam" id="PF14526">
    <property type="entry name" value="Cass2"/>
    <property type="match status" value="1"/>
</dbReference>